<gene>
    <name evidence="1" type="ORF">A3A35_01540</name>
</gene>
<evidence type="ECO:0000313" key="1">
    <source>
        <dbReference type="EMBL" id="OGG71408.1"/>
    </source>
</evidence>
<reference evidence="1 2" key="1">
    <citation type="journal article" date="2016" name="Nat. Commun.">
        <title>Thousands of microbial genomes shed light on interconnected biogeochemical processes in an aquifer system.</title>
        <authorList>
            <person name="Anantharaman K."/>
            <person name="Brown C.T."/>
            <person name="Hug L.A."/>
            <person name="Sharon I."/>
            <person name="Castelle C.J."/>
            <person name="Probst A.J."/>
            <person name="Thomas B.C."/>
            <person name="Singh A."/>
            <person name="Wilkins M.J."/>
            <person name="Karaoz U."/>
            <person name="Brodie E.L."/>
            <person name="Williams K.H."/>
            <person name="Hubbard S.S."/>
            <person name="Banfield J.F."/>
        </authorList>
    </citation>
    <scope>NUCLEOTIDE SEQUENCE [LARGE SCALE GENOMIC DNA]</scope>
</reference>
<evidence type="ECO:0000313" key="2">
    <source>
        <dbReference type="Proteomes" id="UP000179115"/>
    </source>
</evidence>
<dbReference type="Proteomes" id="UP000179115">
    <property type="component" value="Unassembled WGS sequence"/>
</dbReference>
<protein>
    <submittedName>
        <fullName evidence="1">Uncharacterized protein</fullName>
    </submittedName>
</protein>
<proteinExistence type="predicted"/>
<name>A0A1F6ECK9_9BACT</name>
<dbReference type="STRING" id="1798508.A3A35_01540"/>
<sequence>MKEKRLVSTGSGLLIASVIGIAVFGTAGGFDISIPYPGPNSYNVPQDPRARASKVHKEDPFTEVEKDKRSVASNSIRVDDYHLTVSCRIGYTFECQHQVSNYLDSNEFIMVRQSEWSVLVETSRPLPTRERKP</sequence>
<organism evidence="1 2">
    <name type="scientific">Candidatus Kaiserbacteria bacterium RIFCSPLOWO2_01_FULL_51_21</name>
    <dbReference type="NCBI Taxonomy" id="1798508"/>
    <lineage>
        <taxon>Bacteria</taxon>
        <taxon>Candidatus Kaiseribacteriota</taxon>
    </lineage>
</organism>
<comment type="caution">
    <text evidence="1">The sequence shown here is derived from an EMBL/GenBank/DDBJ whole genome shotgun (WGS) entry which is preliminary data.</text>
</comment>
<dbReference type="AlphaFoldDB" id="A0A1F6ECK9"/>
<dbReference type="EMBL" id="MFLV01000023">
    <property type="protein sequence ID" value="OGG71408.1"/>
    <property type="molecule type" value="Genomic_DNA"/>
</dbReference>
<accession>A0A1F6ECK9</accession>